<dbReference type="GO" id="GO:0000122">
    <property type="term" value="P:negative regulation of transcription by RNA polymerase II"/>
    <property type="evidence" value="ECO:0007669"/>
    <property type="project" value="UniProtKB-ARBA"/>
</dbReference>
<evidence type="ECO:0000256" key="8">
    <source>
        <dbReference type="ARBA" id="ARBA00023242"/>
    </source>
</evidence>
<dbReference type="PANTHER" id="PTHR13100:SF10">
    <property type="entry name" value="CELL GROWTH-REGULATING NUCLEOLAR PROTEIN"/>
    <property type="match status" value="1"/>
</dbReference>
<protein>
    <recommendedName>
        <fullName evidence="10">Cell growth-regulating nucleolar protein</fullName>
    </recommendedName>
</protein>
<feature type="region of interest" description="Disordered" evidence="12">
    <location>
        <begin position="142"/>
        <end position="275"/>
    </location>
</feature>
<evidence type="ECO:0000256" key="2">
    <source>
        <dbReference type="ARBA" id="ARBA00004504"/>
    </source>
</evidence>
<dbReference type="CTD" id="55646"/>
<dbReference type="InterPro" id="IPR014898">
    <property type="entry name" value="Znf_C2H2_LYAR"/>
</dbReference>
<evidence type="ECO:0000259" key="14">
    <source>
        <dbReference type="Pfam" id="PF25879"/>
    </source>
</evidence>
<dbReference type="Gene3D" id="1.10.10.2100">
    <property type="match status" value="1"/>
</dbReference>
<dbReference type="GO" id="GO:0005730">
    <property type="term" value="C:nucleolus"/>
    <property type="evidence" value="ECO:0007669"/>
    <property type="project" value="TreeGrafter"/>
</dbReference>
<evidence type="ECO:0000256" key="4">
    <source>
        <dbReference type="ARBA" id="ARBA00022737"/>
    </source>
</evidence>
<evidence type="ECO:0000256" key="12">
    <source>
        <dbReference type="SAM" id="MobiDB-lite"/>
    </source>
</evidence>
<evidence type="ECO:0000256" key="7">
    <source>
        <dbReference type="ARBA" id="ARBA00023054"/>
    </source>
</evidence>
<evidence type="ECO:0000256" key="10">
    <source>
        <dbReference type="ARBA" id="ARBA00069216"/>
    </source>
</evidence>
<sequence>MVFFTCNSCGESLKKAQIDKHKGMCRGCTCLSCIDCGKDFWGEDYKSHVKCITEDQKYGGKGYEAKVQKGDVKQQQWIQRIQEALNKPGITPKLKDVLNQVSSYDNVPRKKAKFQNWMKNSLRIHDTRLHDQVWDIFSTADSNQLNGNQQPESKPDPPQPPQLQEQQEEKPSEKKKNKRERKEERQKKSKRKQAENGNAKQEQNGEVASDEQRKKKKKRERAAEECGEDGQNEGNKSTHKPKKRKGEEPEEDQSLEDEEDQQEVQDQSNTKGKFNWKGTIKAVLRQAPDEGLSIKKLRKKVLAAYYSFSGDANYKSEEQLFTLFNKKINNPKFKILKDKVRLVE</sequence>
<proteinExistence type="predicted"/>
<dbReference type="OMA" id="QNWIKNS"/>
<feature type="compositionally biased region" description="Acidic residues" evidence="12">
    <location>
        <begin position="248"/>
        <end position="263"/>
    </location>
</feature>
<dbReference type="PANTHER" id="PTHR13100">
    <property type="entry name" value="CELL GROWTH-REGULATING NUCLEOLAR PROTEIN LYAR"/>
    <property type="match status" value="1"/>
</dbReference>
<dbReference type="GO" id="GO:0008270">
    <property type="term" value="F:zinc ion binding"/>
    <property type="evidence" value="ECO:0007669"/>
    <property type="project" value="UniProtKB-KW"/>
</dbReference>
<feature type="domain" description="Zinc finger C2H2 LYAR-type" evidence="13">
    <location>
        <begin position="31"/>
        <end position="58"/>
    </location>
</feature>
<gene>
    <name evidence="15" type="primary">LYAR</name>
</gene>
<evidence type="ECO:0000313" key="15">
    <source>
        <dbReference type="Ensembl" id="ENSPNAP00000027294.1"/>
    </source>
</evidence>
<dbReference type="FunFam" id="3.30.1490.490:FF:000001">
    <property type="entry name" value="cell growth-regulating nucleolar protein-like"/>
    <property type="match status" value="1"/>
</dbReference>
<dbReference type="FunFam" id="1.10.10.2100:FF:000002">
    <property type="entry name" value="cell growth-regulating nucleolar protein-like"/>
    <property type="match status" value="1"/>
</dbReference>
<keyword evidence="8" id="KW-0539">Nucleus</keyword>
<dbReference type="GO" id="GO:0003677">
    <property type="term" value="F:DNA binding"/>
    <property type="evidence" value="ECO:0007669"/>
    <property type="project" value="InterPro"/>
</dbReference>
<keyword evidence="3" id="KW-0479">Metal-binding</keyword>
<evidence type="ECO:0000256" key="1">
    <source>
        <dbReference type="ARBA" id="ARBA00004123"/>
    </source>
</evidence>
<dbReference type="OrthoDB" id="21474at2759"/>
<keyword evidence="16" id="KW-1185">Reference proteome</keyword>
<dbReference type="InterPro" id="IPR039999">
    <property type="entry name" value="LYAR"/>
</dbReference>
<dbReference type="Pfam" id="PF25879">
    <property type="entry name" value="WHD_LYAR"/>
    <property type="match status" value="1"/>
</dbReference>
<feature type="compositionally biased region" description="Polar residues" evidence="12">
    <location>
        <begin position="196"/>
        <end position="206"/>
    </location>
</feature>
<evidence type="ECO:0000256" key="11">
    <source>
        <dbReference type="PROSITE-ProRule" id="PRU01145"/>
    </source>
</evidence>
<keyword evidence="6" id="KW-0862">Zinc</keyword>
<dbReference type="GeneTree" id="ENSGT00390000003477"/>
<comment type="subcellular location">
    <subcellularLocation>
        <location evidence="2">Cell projection</location>
        <location evidence="2">Cilium</location>
        <location evidence="2">Photoreceptor outer segment</location>
    </subcellularLocation>
    <subcellularLocation>
        <location evidence="1">Nucleus</location>
    </subcellularLocation>
</comment>
<reference evidence="15" key="3">
    <citation type="submission" date="2025-09" db="UniProtKB">
        <authorList>
            <consortium name="Ensembl"/>
        </authorList>
    </citation>
    <scope>IDENTIFICATION</scope>
</reference>
<keyword evidence="4" id="KW-0677">Repeat</keyword>
<evidence type="ECO:0000256" key="6">
    <source>
        <dbReference type="ARBA" id="ARBA00022833"/>
    </source>
</evidence>
<dbReference type="SUPFAM" id="SSF57667">
    <property type="entry name" value="beta-beta-alpha zinc fingers"/>
    <property type="match status" value="2"/>
</dbReference>
<reference evidence="15 16" key="1">
    <citation type="submission" date="2020-10" db="EMBL/GenBank/DDBJ databases">
        <title>Pygocentrus nattereri (red-bellied piranha) genome, fPygNat1, primary haplotype.</title>
        <authorList>
            <person name="Myers G."/>
            <person name="Meyer A."/>
            <person name="Karagic N."/>
            <person name="Pippel M."/>
            <person name="Winkler S."/>
            <person name="Tracey A."/>
            <person name="Wood J."/>
            <person name="Formenti G."/>
            <person name="Howe K."/>
            <person name="Fedrigo O."/>
            <person name="Jarvis E.D."/>
        </authorList>
    </citation>
    <scope>NUCLEOTIDE SEQUENCE [LARGE SCALE GENOMIC DNA]</scope>
</reference>
<dbReference type="Gene3D" id="3.30.1490.490">
    <property type="match status" value="1"/>
</dbReference>
<dbReference type="Proteomes" id="UP001501920">
    <property type="component" value="Chromosome 14"/>
</dbReference>
<name>A0A3B4DWE0_PYGNA</name>
<dbReference type="InterPro" id="IPR058719">
    <property type="entry name" value="WHD_LYAR"/>
</dbReference>
<keyword evidence="5 11" id="KW-0863">Zinc-finger</keyword>
<dbReference type="InterPro" id="IPR036236">
    <property type="entry name" value="Znf_C2H2_sf"/>
</dbReference>
<dbReference type="STRING" id="42514.ENSPNAP00000027294"/>
<evidence type="ECO:0000256" key="5">
    <source>
        <dbReference type="ARBA" id="ARBA00022771"/>
    </source>
</evidence>
<accession>A0A3B4DWE0</accession>
<feature type="compositionally biased region" description="Basic and acidic residues" evidence="12">
    <location>
        <begin position="167"/>
        <end position="186"/>
    </location>
</feature>
<dbReference type="GeneID" id="108431903"/>
<evidence type="ECO:0000259" key="13">
    <source>
        <dbReference type="Pfam" id="PF08790"/>
    </source>
</evidence>
<evidence type="ECO:0000256" key="3">
    <source>
        <dbReference type="ARBA" id="ARBA00022723"/>
    </source>
</evidence>
<dbReference type="Ensembl" id="ENSPNAT00000002934.2">
    <property type="protein sequence ID" value="ENSPNAP00000027294.1"/>
    <property type="gene ID" value="ENSPNAG00000012758.2"/>
</dbReference>
<reference evidence="15" key="2">
    <citation type="submission" date="2025-08" db="UniProtKB">
        <authorList>
            <consortium name="Ensembl"/>
        </authorList>
    </citation>
    <scope>IDENTIFICATION</scope>
</reference>
<dbReference type="AlphaFoldDB" id="A0A3B4DWE0"/>
<evidence type="ECO:0000313" key="16">
    <source>
        <dbReference type="Proteomes" id="UP001501920"/>
    </source>
</evidence>
<dbReference type="RefSeq" id="XP_017560860.1">
    <property type="nucleotide sequence ID" value="XM_017705371.2"/>
</dbReference>
<organism evidence="15 16">
    <name type="scientific">Pygocentrus nattereri</name>
    <name type="common">Red-bellied piranha</name>
    <dbReference type="NCBI Taxonomy" id="42514"/>
    <lineage>
        <taxon>Eukaryota</taxon>
        <taxon>Metazoa</taxon>
        <taxon>Chordata</taxon>
        <taxon>Craniata</taxon>
        <taxon>Vertebrata</taxon>
        <taxon>Euteleostomi</taxon>
        <taxon>Actinopterygii</taxon>
        <taxon>Neopterygii</taxon>
        <taxon>Teleostei</taxon>
        <taxon>Ostariophysi</taxon>
        <taxon>Characiformes</taxon>
        <taxon>Characoidei</taxon>
        <taxon>Pygocentrus</taxon>
    </lineage>
</organism>
<dbReference type="PROSITE" id="PS51804">
    <property type="entry name" value="ZF_C2HC_LYAR"/>
    <property type="match status" value="2"/>
</dbReference>
<dbReference type="GO" id="GO:0006364">
    <property type="term" value="P:rRNA processing"/>
    <property type="evidence" value="ECO:0007669"/>
    <property type="project" value="TreeGrafter"/>
</dbReference>
<evidence type="ECO:0000256" key="9">
    <source>
        <dbReference type="ARBA" id="ARBA00063961"/>
    </source>
</evidence>
<dbReference type="Pfam" id="PF08790">
    <property type="entry name" value="zf-LYAR"/>
    <property type="match status" value="1"/>
</dbReference>
<dbReference type="GO" id="GO:0001750">
    <property type="term" value="C:photoreceptor outer segment"/>
    <property type="evidence" value="ECO:0007669"/>
    <property type="project" value="UniProtKB-SubCell"/>
</dbReference>
<keyword evidence="7" id="KW-0175">Coiled coil</keyword>
<feature type="domain" description="Cell growth-regulating nucleolar protein-like winged helix" evidence="14">
    <location>
        <begin position="271"/>
        <end position="343"/>
    </location>
</feature>
<comment type="subunit">
    <text evidence="9">Interacts with PRMT5; this interaction is direct. Interacts with GNL2 and RPL23A. Interacts with nucleolin/NCL; this interaction is direct. Interacts with phosphorylated IRF3; this interaction impairs IRF3 DNA-binding activity.</text>
</comment>